<gene>
    <name evidence="2" type="ORF">GCM10011430_27540</name>
</gene>
<reference evidence="2" key="2">
    <citation type="submission" date="2020-09" db="EMBL/GenBank/DDBJ databases">
        <authorList>
            <person name="Sun Q."/>
            <person name="Sedlacek I."/>
        </authorList>
    </citation>
    <scope>NUCLEOTIDE SEQUENCE</scope>
    <source>
        <strain evidence="2">CCM 7664</strain>
    </source>
</reference>
<reference evidence="2" key="1">
    <citation type="journal article" date="2014" name="Int. J. Syst. Evol. Microbiol.">
        <title>Complete genome sequence of Corynebacterium casei LMG S-19264T (=DSM 44701T), isolated from a smear-ripened cheese.</title>
        <authorList>
            <consortium name="US DOE Joint Genome Institute (JGI-PGF)"/>
            <person name="Walter F."/>
            <person name="Albersmeier A."/>
            <person name="Kalinowski J."/>
            <person name="Ruckert C."/>
        </authorList>
    </citation>
    <scope>NUCLEOTIDE SEQUENCE</scope>
    <source>
        <strain evidence="2">CCM 7664</strain>
    </source>
</reference>
<evidence type="ECO:0008006" key="4">
    <source>
        <dbReference type="Google" id="ProtNLM"/>
    </source>
</evidence>
<evidence type="ECO:0000256" key="1">
    <source>
        <dbReference type="SAM" id="MobiDB-lite"/>
    </source>
</evidence>
<organism evidence="2 3">
    <name type="scientific">Oxalicibacterium solurbis</name>
    <dbReference type="NCBI Taxonomy" id="69280"/>
    <lineage>
        <taxon>Bacteria</taxon>
        <taxon>Pseudomonadati</taxon>
        <taxon>Pseudomonadota</taxon>
        <taxon>Betaproteobacteria</taxon>
        <taxon>Burkholderiales</taxon>
        <taxon>Oxalobacteraceae</taxon>
        <taxon>Oxalicibacterium</taxon>
    </lineage>
</organism>
<feature type="compositionally biased region" description="Low complexity" evidence="1">
    <location>
        <begin position="45"/>
        <end position="78"/>
    </location>
</feature>
<name>A0A8J3AYL7_9BURK</name>
<feature type="region of interest" description="Disordered" evidence="1">
    <location>
        <begin position="1"/>
        <end position="92"/>
    </location>
</feature>
<protein>
    <recommendedName>
        <fullName evidence="4">General stress protein</fullName>
    </recommendedName>
</protein>
<proteinExistence type="predicted"/>
<evidence type="ECO:0000313" key="2">
    <source>
        <dbReference type="EMBL" id="GGI55580.1"/>
    </source>
</evidence>
<feature type="compositionally biased region" description="Polar residues" evidence="1">
    <location>
        <begin position="1"/>
        <end position="14"/>
    </location>
</feature>
<dbReference type="Pfam" id="PF10685">
    <property type="entry name" value="KGG"/>
    <property type="match status" value="1"/>
</dbReference>
<keyword evidence="3" id="KW-1185">Reference proteome</keyword>
<comment type="caution">
    <text evidence="2">The sequence shown here is derived from an EMBL/GenBank/DDBJ whole genome shotgun (WGS) entry which is preliminary data.</text>
</comment>
<dbReference type="EMBL" id="BMDP01000004">
    <property type="protein sequence ID" value="GGI55580.1"/>
    <property type="molecule type" value="Genomic_DNA"/>
</dbReference>
<dbReference type="InterPro" id="IPR019626">
    <property type="entry name" value="Stress-induced_KGG_rpt"/>
</dbReference>
<dbReference type="AlphaFoldDB" id="A0A8J3AYL7"/>
<accession>A0A8J3AYL7</accession>
<dbReference type="Proteomes" id="UP000627205">
    <property type="component" value="Unassembled WGS sequence"/>
</dbReference>
<sequence length="92" mass="9141">MANNPGNPQNTNRGFANMDAGKQREIAAQGGRAAHASGNAHEFSSAEASAAGRKGGAASHGNKAQASGSTSGTRGGSSEQHAQAGQQSHKNK</sequence>
<feature type="compositionally biased region" description="Polar residues" evidence="1">
    <location>
        <begin position="79"/>
        <end position="92"/>
    </location>
</feature>
<evidence type="ECO:0000313" key="3">
    <source>
        <dbReference type="Proteomes" id="UP000627205"/>
    </source>
</evidence>